<dbReference type="Proteomes" id="UP001151760">
    <property type="component" value="Unassembled WGS sequence"/>
</dbReference>
<reference evidence="2" key="2">
    <citation type="submission" date="2022-01" db="EMBL/GenBank/DDBJ databases">
        <authorList>
            <person name="Yamashiro T."/>
            <person name="Shiraishi A."/>
            <person name="Satake H."/>
            <person name="Nakayama K."/>
        </authorList>
    </citation>
    <scope>NUCLEOTIDE SEQUENCE</scope>
</reference>
<dbReference type="EMBL" id="BQNB010015244">
    <property type="protein sequence ID" value="GJT37685.1"/>
    <property type="molecule type" value="Genomic_DNA"/>
</dbReference>
<name>A0ABQ5DEJ8_9ASTR</name>
<comment type="caution">
    <text evidence="2">The sequence shown here is derived from an EMBL/GenBank/DDBJ whole genome shotgun (WGS) entry which is preliminary data.</text>
</comment>
<reference evidence="2" key="1">
    <citation type="journal article" date="2022" name="Int. J. Mol. Sci.">
        <title>Draft Genome of Tanacetum Coccineum: Genomic Comparison of Closely Related Tanacetum-Family Plants.</title>
        <authorList>
            <person name="Yamashiro T."/>
            <person name="Shiraishi A."/>
            <person name="Nakayama K."/>
            <person name="Satake H."/>
        </authorList>
    </citation>
    <scope>NUCLEOTIDE SEQUENCE</scope>
</reference>
<evidence type="ECO:0000313" key="3">
    <source>
        <dbReference type="Proteomes" id="UP001151760"/>
    </source>
</evidence>
<dbReference type="InterPro" id="IPR043502">
    <property type="entry name" value="DNA/RNA_pol_sf"/>
</dbReference>
<evidence type="ECO:0000313" key="2">
    <source>
        <dbReference type="EMBL" id="GJT37685.1"/>
    </source>
</evidence>
<feature type="domain" description="Reverse transcriptase Ty1/copia-type" evidence="1">
    <location>
        <begin position="345"/>
        <end position="490"/>
    </location>
</feature>
<gene>
    <name evidence="2" type="ORF">Tco_0937550</name>
</gene>
<organism evidence="2 3">
    <name type="scientific">Tanacetum coccineum</name>
    <dbReference type="NCBI Taxonomy" id="301880"/>
    <lineage>
        <taxon>Eukaryota</taxon>
        <taxon>Viridiplantae</taxon>
        <taxon>Streptophyta</taxon>
        <taxon>Embryophyta</taxon>
        <taxon>Tracheophyta</taxon>
        <taxon>Spermatophyta</taxon>
        <taxon>Magnoliopsida</taxon>
        <taxon>eudicotyledons</taxon>
        <taxon>Gunneridae</taxon>
        <taxon>Pentapetalae</taxon>
        <taxon>asterids</taxon>
        <taxon>campanulids</taxon>
        <taxon>Asterales</taxon>
        <taxon>Asteraceae</taxon>
        <taxon>Asteroideae</taxon>
        <taxon>Anthemideae</taxon>
        <taxon>Anthemidinae</taxon>
        <taxon>Tanacetum</taxon>
    </lineage>
</organism>
<dbReference type="InterPro" id="IPR013103">
    <property type="entry name" value="RVT_2"/>
</dbReference>
<dbReference type="Pfam" id="PF07727">
    <property type="entry name" value="RVT_2"/>
    <property type="match status" value="1"/>
</dbReference>
<proteinExistence type="predicted"/>
<accession>A0ABQ5DEJ8</accession>
<evidence type="ECO:0000259" key="1">
    <source>
        <dbReference type="Pfam" id="PF07727"/>
    </source>
</evidence>
<keyword evidence="3" id="KW-1185">Reference proteome</keyword>
<protein>
    <submittedName>
        <fullName evidence="2">Retrovirus-related pol polyprotein from transposon TNT 1-94</fullName>
    </submittedName>
</protein>
<sequence>MYKFIKQGGKLRDRIEANKTNLWCCFTKLIKKVKKLEQIVKTSQAKRRTKIIASDDEEDLVVEDPSKQERSMIEGMDLDAGISLVPLYTEVQGRYRQNLDTQEGFGAGLEVTTADTELNTASTFVSIVSPQRHADTTADDLTLAETLMEIRKLSGFIDVEWDDVFARFAANEDFVQQLQAGEKCSEEDLPMKLVELFNQRKKFFAQQGVKEIFETTMRKVQSFVPMGYELKVQRLKRVGQEVLEEPVKRQKIGEALGSDDKEKELWVELKRLFEPDNDDTLWKLQRYMHDPLVWRLYDTCGVHRVSSVKGHEIFMLVEKEYPLIRGLITVMLANKLQVDQYSEMAIRIFIANVAHKSMTVYQIDVKTTFLNDVLREEDYVSQSKRFVDQDHPNYLYRPKKALFGLKQAPHAWYDLLSKFLLSQKFSKGAFNPTLFTRKEGKDLLLVQIYVDDITFASTNPELCDIFANIMSSKFKMSMMEKISLFLGLQIS</sequence>
<dbReference type="SUPFAM" id="SSF56672">
    <property type="entry name" value="DNA/RNA polymerases"/>
    <property type="match status" value="1"/>
</dbReference>